<feature type="region of interest" description="Disordered" evidence="1">
    <location>
        <begin position="165"/>
        <end position="218"/>
    </location>
</feature>
<evidence type="ECO:0000313" key="2">
    <source>
        <dbReference type="EMBL" id="TRM59552.1"/>
    </source>
</evidence>
<gene>
    <name evidence="2" type="ORF">BD626DRAFT_507518</name>
</gene>
<comment type="caution">
    <text evidence="2">The sequence shown here is derived from an EMBL/GenBank/DDBJ whole genome shotgun (WGS) entry which is preliminary data.</text>
</comment>
<proteinExistence type="predicted"/>
<sequence>MPRILQLAPALRTLTLVNRPHEHLETVGLHGLMYAFGVGYAAAYASVEPLRAHLVRRSNDMNVAALNKLYFPRLQCVRALSRSMLIDLNREDGPSVEEGGLERWERWCGGFERIGGSDESEEISWEYEVPPIEQEGEFEGPAASSGVAELRKLLEECRAMGETREPSMFPGLMSDFDMPRAGATEAASASPGGENPGTLAAQADAAGPGLGDAASPSL</sequence>
<name>A0A550C416_9AGAR</name>
<reference evidence="2 3" key="1">
    <citation type="journal article" date="2019" name="New Phytol.">
        <title>Comparative genomics reveals unique wood-decay strategies and fruiting body development in the Schizophyllaceae.</title>
        <authorList>
            <person name="Almasi E."/>
            <person name="Sahu N."/>
            <person name="Krizsan K."/>
            <person name="Balint B."/>
            <person name="Kovacs G.M."/>
            <person name="Kiss B."/>
            <person name="Cseklye J."/>
            <person name="Drula E."/>
            <person name="Henrissat B."/>
            <person name="Nagy I."/>
            <person name="Chovatia M."/>
            <person name="Adam C."/>
            <person name="LaButti K."/>
            <person name="Lipzen A."/>
            <person name="Riley R."/>
            <person name="Grigoriev I.V."/>
            <person name="Nagy L.G."/>
        </authorList>
    </citation>
    <scope>NUCLEOTIDE SEQUENCE [LARGE SCALE GENOMIC DNA]</scope>
    <source>
        <strain evidence="2 3">NL-1724</strain>
    </source>
</reference>
<dbReference type="EMBL" id="VDMD01000027">
    <property type="protein sequence ID" value="TRM59552.1"/>
    <property type="molecule type" value="Genomic_DNA"/>
</dbReference>
<evidence type="ECO:0000313" key="3">
    <source>
        <dbReference type="Proteomes" id="UP000320762"/>
    </source>
</evidence>
<keyword evidence="3" id="KW-1185">Reference proteome</keyword>
<organism evidence="2 3">
    <name type="scientific">Schizophyllum amplum</name>
    <dbReference type="NCBI Taxonomy" id="97359"/>
    <lineage>
        <taxon>Eukaryota</taxon>
        <taxon>Fungi</taxon>
        <taxon>Dikarya</taxon>
        <taxon>Basidiomycota</taxon>
        <taxon>Agaricomycotina</taxon>
        <taxon>Agaricomycetes</taxon>
        <taxon>Agaricomycetidae</taxon>
        <taxon>Agaricales</taxon>
        <taxon>Schizophyllaceae</taxon>
        <taxon>Schizophyllum</taxon>
    </lineage>
</organism>
<dbReference type="OrthoDB" id="5345779at2759"/>
<protein>
    <submittedName>
        <fullName evidence="2">Uncharacterized protein</fullName>
    </submittedName>
</protein>
<accession>A0A550C416</accession>
<evidence type="ECO:0000256" key="1">
    <source>
        <dbReference type="SAM" id="MobiDB-lite"/>
    </source>
</evidence>
<feature type="compositionally biased region" description="Low complexity" evidence="1">
    <location>
        <begin position="196"/>
        <end position="218"/>
    </location>
</feature>
<dbReference type="Proteomes" id="UP000320762">
    <property type="component" value="Unassembled WGS sequence"/>
</dbReference>
<dbReference type="STRING" id="97359.A0A550C416"/>
<dbReference type="AlphaFoldDB" id="A0A550C416"/>